<gene>
    <name evidence="2" type="ORF">BUFA31_10270</name>
</gene>
<dbReference type="SUPFAM" id="SSF47090">
    <property type="entry name" value="PGBD-like"/>
    <property type="match status" value="3"/>
</dbReference>
<evidence type="ECO:0000259" key="1">
    <source>
        <dbReference type="Pfam" id="PF01471"/>
    </source>
</evidence>
<dbReference type="InterPro" id="IPR036366">
    <property type="entry name" value="PGBDSf"/>
</dbReference>
<dbReference type="InterPro" id="IPR036365">
    <property type="entry name" value="PGBD-like_sf"/>
</dbReference>
<evidence type="ECO:0000313" key="3">
    <source>
        <dbReference type="Proteomes" id="UP000620147"/>
    </source>
</evidence>
<comment type="caution">
    <text evidence="2">The sequence shown here is derived from an EMBL/GenBank/DDBJ whole genome shotgun (WGS) entry which is preliminary data.</text>
</comment>
<name>A0ABQ1DYR0_9FIRM</name>
<accession>A0ABQ1DYR0</accession>
<keyword evidence="3" id="KW-1185">Reference proteome</keyword>
<dbReference type="Proteomes" id="UP000620147">
    <property type="component" value="Unassembled WGS sequence"/>
</dbReference>
<dbReference type="EMBL" id="BLYJ01000009">
    <property type="protein sequence ID" value="GFO87863.1"/>
    <property type="molecule type" value="Genomic_DNA"/>
</dbReference>
<dbReference type="RefSeq" id="WP_118730402.1">
    <property type="nucleotide sequence ID" value="NZ_BLYJ01000009.1"/>
</dbReference>
<reference evidence="2 3" key="1">
    <citation type="submission" date="2020-06" db="EMBL/GenBank/DDBJ databases">
        <title>Characterization of fructooligosaccharide metabolism and fructooligosaccharide-degrading enzymes in human commensal butyrate producers.</title>
        <authorList>
            <person name="Tanno H."/>
            <person name="Fujii T."/>
            <person name="Hirano K."/>
            <person name="Maeno S."/>
            <person name="Tonozuka T."/>
            <person name="Sakamoto M."/>
            <person name="Ohkuma M."/>
            <person name="Tochio T."/>
            <person name="Endo A."/>
        </authorList>
    </citation>
    <scope>NUCLEOTIDE SEQUENCE [LARGE SCALE GENOMIC DNA]</scope>
    <source>
        <strain evidence="2 3">JCM 31056</strain>
    </source>
</reference>
<feature type="domain" description="Peptidoglycan binding-like" evidence="1">
    <location>
        <begin position="385"/>
        <end position="444"/>
    </location>
</feature>
<feature type="domain" description="Peptidoglycan binding-like" evidence="1">
    <location>
        <begin position="288"/>
        <end position="352"/>
    </location>
</feature>
<organism evidence="2 3">
    <name type="scientific">Butyricicoccus faecihominis</name>
    <dbReference type="NCBI Taxonomy" id="1712515"/>
    <lineage>
        <taxon>Bacteria</taxon>
        <taxon>Bacillati</taxon>
        <taxon>Bacillota</taxon>
        <taxon>Clostridia</taxon>
        <taxon>Eubacteriales</taxon>
        <taxon>Butyricicoccaceae</taxon>
        <taxon>Butyricicoccus</taxon>
    </lineage>
</organism>
<feature type="domain" description="Peptidoglycan binding-like" evidence="1">
    <location>
        <begin position="191"/>
        <end position="251"/>
    </location>
</feature>
<protein>
    <recommendedName>
        <fullName evidence="1">Peptidoglycan binding-like domain-containing protein</fullName>
    </recommendedName>
</protein>
<dbReference type="Gene3D" id="1.10.101.10">
    <property type="entry name" value="PGBD-like superfamily/PGBD"/>
    <property type="match status" value="3"/>
</dbReference>
<sequence>MPEPYVSIPETITVHLGAPSSNAQNVTVPFADYIKNVASSEIYPTWPEQAIRANVYAQMSYVLNRVFTEWYRAQGYDFDITNSTRYDQSFVPGRDIFENISTIVDDMIGTYLTRGDSVEPLFAQYCNGTTVTCPGGLSQWGTVPLAEQGLSAEQILQSFYGSDINFVTGAPLSPNLGGSFPGVTLRLGDFSEDVRTIQTRLNRISTNFPNIPKIYPTDGVFNADTERAVRAFQRQFNLTEDGLVGPATWYRIAFIYNNVKRLSELNSEGLTLSEISRQYPERLTEGMSGPGVQLLQYFLAIVGEFYDALPRWQAEQIDGIFGPQTREAVAAYQRLVGLPITGVVDRETWYALLSTYQSVLLAQPEQEWLEEFIGLPETFLVKGMRGEAVRKAQQLINIIARGYAEVPAVTVDGIFGDATESSVSVIQSLLGLPTTGAIGPLTWEGMADLAETVLAGSQSARGQYPGYPVGEEAT</sequence>
<evidence type="ECO:0000313" key="2">
    <source>
        <dbReference type="EMBL" id="GFO87863.1"/>
    </source>
</evidence>
<dbReference type="Pfam" id="PF01471">
    <property type="entry name" value="PG_binding_1"/>
    <property type="match status" value="3"/>
</dbReference>
<proteinExistence type="predicted"/>
<dbReference type="InterPro" id="IPR002477">
    <property type="entry name" value="Peptidoglycan-bd-like"/>
</dbReference>